<dbReference type="SUPFAM" id="SSF143100">
    <property type="entry name" value="TTHA1013/TTHA0281-like"/>
    <property type="match status" value="1"/>
</dbReference>
<comment type="caution">
    <text evidence="1">The sequence shown here is derived from an EMBL/GenBank/DDBJ whole genome shotgun (WGS) entry which is preliminary data.</text>
</comment>
<evidence type="ECO:0000313" key="2">
    <source>
        <dbReference type="Proteomes" id="UP000547973"/>
    </source>
</evidence>
<protein>
    <submittedName>
        <fullName evidence="1">Putative HicB family RNase H-like nuclease</fullName>
    </submittedName>
</protein>
<reference evidence="1 2" key="1">
    <citation type="submission" date="2020-07" db="EMBL/GenBank/DDBJ databases">
        <title>Sequencing the genomes of 1000 actinobacteria strains.</title>
        <authorList>
            <person name="Klenk H.-P."/>
        </authorList>
    </citation>
    <scope>NUCLEOTIDE SEQUENCE [LARGE SCALE GENOMIC DNA]</scope>
    <source>
        <strain evidence="1 2">DSM 19970</strain>
    </source>
</reference>
<sequence>MSANHYTYQVSWSPEDGEYVGTVAEFPSLSWLDADEQAAFAGIRRLVADVVAQMVAEGSRPPDSLADRNYSGKFVVRLTPARHRALAIKAAQSGVSMNRLVSDTLASR</sequence>
<dbReference type="Proteomes" id="UP000547973">
    <property type="component" value="Unassembled WGS sequence"/>
</dbReference>
<dbReference type="InterPro" id="IPR035069">
    <property type="entry name" value="TTHA1013/TTHA0281-like"/>
</dbReference>
<dbReference type="InterPro" id="IPR008651">
    <property type="entry name" value="Uncharacterised_HicB"/>
</dbReference>
<accession>A0A7Y9ZCK2</accession>
<dbReference type="AlphaFoldDB" id="A0A7Y9ZCK2"/>
<dbReference type="SUPFAM" id="SSF47598">
    <property type="entry name" value="Ribbon-helix-helix"/>
    <property type="match status" value="1"/>
</dbReference>
<dbReference type="InterPro" id="IPR010985">
    <property type="entry name" value="Ribbon_hlx_hlx"/>
</dbReference>
<organism evidence="1 2">
    <name type="scientific">Demequina lutea</name>
    <dbReference type="NCBI Taxonomy" id="431489"/>
    <lineage>
        <taxon>Bacteria</taxon>
        <taxon>Bacillati</taxon>
        <taxon>Actinomycetota</taxon>
        <taxon>Actinomycetes</taxon>
        <taxon>Micrococcales</taxon>
        <taxon>Demequinaceae</taxon>
        <taxon>Demequina</taxon>
    </lineage>
</organism>
<dbReference type="OrthoDB" id="5297106at2"/>
<dbReference type="Pfam" id="PF05534">
    <property type="entry name" value="HicB"/>
    <property type="match status" value="1"/>
</dbReference>
<name>A0A7Y9ZCK2_9MICO</name>
<dbReference type="GO" id="GO:0006355">
    <property type="term" value="P:regulation of DNA-templated transcription"/>
    <property type="evidence" value="ECO:0007669"/>
    <property type="project" value="InterPro"/>
</dbReference>
<proteinExistence type="predicted"/>
<dbReference type="RefSeq" id="WP_062075545.1">
    <property type="nucleotide sequence ID" value="NZ_BBRC01000011.1"/>
</dbReference>
<keyword evidence="2" id="KW-1185">Reference proteome</keyword>
<evidence type="ECO:0000313" key="1">
    <source>
        <dbReference type="EMBL" id="NYI42636.1"/>
    </source>
</evidence>
<gene>
    <name evidence="1" type="ORF">BKA03_002755</name>
</gene>
<dbReference type="EMBL" id="JACBZO010000001">
    <property type="protein sequence ID" value="NYI42636.1"/>
    <property type="molecule type" value="Genomic_DNA"/>
</dbReference>